<dbReference type="EMBL" id="CP020370">
    <property type="protein sequence ID" value="AUB83890.1"/>
    <property type="molecule type" value="Genomic_DNA"/>
</dbReference>
<proteinExistence type="predicted"/>
<reference evidence="1 2" key="1">
    <citation type="submission" date="2017-03" db="EMBL/GenBank/DDBJ databases">
        <title>Complete genome sequence of Candidatus 'Thiodictyon syntrophicum' sp. nov. strain Cad16T, a photolithoautotroph purple sulfur bacterium isolated from an alpine meromictic lake.</title>
        <authorList>
            <person name="Luedin S.M."/>
            <person name="Pothier J.F."/>
            <person name="Danza F."/>
            <person name="Storelli N."/>
            <person name="Wittwer M."/>
            <person name="Tonolla M."/>
        </authorList>
    </citation>
    <scope>NUCLEOTIDE SEQUENCE [LARGE SCALE GENOMIC DNA]</scope>
    <source>
        <strain evidence="1 2">Cad16T</strain>
    </source>
</reference>
<dbReference type="OrthoDB" id="6157376at2"/>
<evidence type="ECO:0008006" key="3">
    <source>
        <dbReference type="Google" id="ProtNLM"/>
    </source>
</evidence>
<name>A0A2K8UE75_9GAMM</name>
<dbReference type="RefSeq" id="WP_100921565.1">
    <property type="nucleotide sequence ID" value="NZ_CP020370.1"/>
</dbReference>
<gene>
    <name evidence="1" type="ORF">THSYN_25070</name>
</gene>
<dbReference type="Proteomes" id="UP000232638">
    <property type="component" value="Chromosome"/>
</dbReference>
<accession>A0A2K8UE75</accession>
<sequence length="185" mass="20628">MTGQRLAAERTHLAGLLDAIQRCVYFLEASRHKHTWPLASDDLAKRRKDIGLFESLAAINERFAKLQDTLGASMRHAVLLAGEPGDTFLRILAFFEKIGVLESIADWQLCRATRNLAAHEYDTDYATIAEHFNALNGLIPSLYGNAGRFLAYCREDLSILPLAGDFQAEFDSIIANSERPESPHP</sequence>
<evidence type="ECO:0000313" key="1">
    <source>
        <dbReference type="EMBL" id="AUB83890.1"/>
    </source>
</evidence>
<evidence type="ECO:0000313" key="2">
    <source>
        <dbReference type="Proteomes" id="UP000232638"/>
    </source>
</evidence>
<dbReference type="SUPFAM" id="SSF81593">
    <property type="entry name" value="Nucleotidyltransferase substrate binding subunit/domain"/>
    <property type="match status" value="1"/>
</dbReference>
<protein>
    <recommendedName>
        <fullName evidence="3">DUF86 domain-containing protein</fullName>
    </recommendedName>
</protein>
<organism evidence="1 2">
    <name type="scientific">Candidatus Thiodictyon syntrophicum</name>
    <dbReference type="NCBI Taxonomy" id="1166950"/>
    <lineage>
        <taxon>Bacteria</taxon>
        <taxon>Pseudomonadati</taxon>
        <taxon>Pseudomonadota</taxon>
        <taxon>Gammaproteobacteria</taxon>
        <taxon>Chromatiales</taxon>
        <taxon>Chromatiaceae</taxon>
        <taxon>Thiodictyon</taxon>
    </lineage>
</organism>
<keyword evidence="2" id="KW-1185">Reference proteome</keyword>
<dbReference type="AlphaFoldDB" id="A0A2K8UE75"/>
<dbReference type="KEGG" id="tsy:THSYN_25070"/>